<dbReference type="GO" id="GO:0016024">
    <property type="term" value="P:CDP-diacylglycerol biosynthetic process"/>
    <property type="evidence" value="ECO:0007669"/>
    <property type="project" value="TreeGrafter"/>
</dbReference>
<keyword evidence="14" id="KW-0443">Lipid metabolism</keyword>
<dbReference type="Pfam" id="PF01148">
    <property type="entry name" value="CTP_transf_1"/>
    <property type="match status" value="1"/>
</dbReference>
<evidence type="ECO:0000256" key="9">
    <source>
        <dbReference type="ARBA" id="ARBA00022516"/>
    </source>
</evidence>
<proteinExistence type="inferred from homology"/>
<evidence type="ECO:0000256" key="18">
    <source>
        <dbReference type="ARBA" id="ARBA00029893"/>
    </source>
</evidence>
<evidence type="ECO:0000256" key="21">
    <source>
        <dbReference type="ARBA" id="ARBA00032396"/>
    </source>
</evidence>
<evidence type="ECO:0000313" key="25">
    <source>
        <dbReference type="EMBL" id="SHI07212.1"/>
    </source>
</evidence>
<comment type="similarity">
    <text evidence="5">Belongs to the CDS family.</text>
</comment>
<evidence type="ECO:0000256" key="22">
    <source>
        <dbReference type="ARBA" id="ARBA00032743"/>
    </source>
</evidence>
<evidence type="ECO:0000313" key="26">
    <source>
        <dbReference type="Proteomes" id="UP000184139"/>
    </source>
</evidence>
<dbReference type="STRING" id="1121409.SAMN02745124_03646"/>
<keyword evidence="15 24" id="KW-0472">Membrane</keyword>
<evidence type="ECO:0000256" key="20">
    <source>
        <dbReference type="ARBA" id="ARBA00032253"/>
    </source>
</evidence>
<keyword evidence="26" id="KW-1185">Reference proteome</keyword>
<evidence type="ECO:0000256" key="24">
    <source>
        <dbReference type="SAM" id="Phobius"/>
    </source>
</evidence>
<dbReference type="GO" id="GO:0005886">
    <property type="term" value="C:plasma membrane"/>
    <property type="evidence" value="ECO:0007669"/>
    <property type="project" value="UniProtKB-SubCell"/>
</dbReference>
<dbReference type="GO" id="GO:0004605">
    <property type="term" value="F:phosphatidate cytidylyltransferase activity"/>
    <property type="evidence" value="ECO:0007669"/>
    <property type="project" value="UniProtKB-EC"/>
</dbReference>
<dbReference type="EMBL" id="FQXS01000028">
    <property type="protein sequence ID" value="SHI07212.1"/>
    <property type="molecule type" value="Genomic_DNA"/>
</dbReference>
<dbReference type="EC" id="2.7.7.41" evidence="6"/>
<evidence type="ECO:0000256" key="7">
    <source>
        <dbReference type="ARBA" id="ARBA00019373"/>
    </source>
</evidence>
<keyword evidence="12 25" id="KW-0548">Nucleotidyltransferase</keyword>
<evidence type="ECO:0000256" key="4">
    <source>
        <dbReference type="ARBA" id="ARBA00005189"/>
    </source>
</evidence>
<feature type="transmembrane region" description="Helical" evidence="24">
    <location>
        <begin position="176"/>
        <end position="195"/>
    </location>
</feature>
<feature type="transmembrane region" description="Helical" evidence="24">
    <location>
        <begin position="137"/>
        <end position="155"/>
    </location>
</feature>
<dbReference type="Proteomes" id="UP000184139">
    <property type="component" value="Unassembled WGS sequence"/>
</dbReference>
<evidence type="ECO:0000256" key="1">
    <source>
        <dbReference type="ARBA" id="ARBA00001698"/>
    </source>
</evidence>
<evidence type="ECO:0000256" key="19">
    <source>
        <dbReference type="ARBA" id="ARBA00031825"/>
    </source>
</evidence>
<evidence type="ECO:0000256" key="23">
    <source>
        <dbReference type="ARBA" id="ARBA00033406"/>
    </source>
</evidence>
<feature type="transmembrane region" description="Helical" evidence="24">
    <location>
        <begin position="56"/>
        <end position="74"/>
    </location>
</feature>
<evidence type="ECO:0000256" key="12">
    <source>
        <dbReference type="ARBA" id="ARBA00022695"/>
    </source>
</evidence>
<protein>
    <recommendedName>
        <fullName evidence="7">Phosphatidate cytidylyltransferase</fullName>
        <ecNumber evidence="6">2.7.7.41</ecNumber>
    </recommendedName>
    <alternativeName>
        <fullName evidence="20">CDP-DAG synthase</fullName>
    </alternativeName>
    <alternativeName>
        <fullName evidence="22">CDP-DG synthase</fullName>
    </alternativeName>
    <alternativeName>
        <fullName evidence="18">CDP-diacylglycerol synthase</fullName>
    </alternativeName>
    <alternativeName>
        <fullName evidence="21">CDP-diglyceride pyrophosphorylase</fullName>
    </alternativeName>
    <alternativeName>
        <fullName evidence="23">CDP-diglyceride synthase</fullName>
    </alternativeName>
    <alternativeName>
        <fullName evidence="19">CTP:phosphatidate cytidylyltransferase</fullName>
    </alternativeName>
</protein>
<evidence type="ECO:0000256" key="17">
    <source>
        <dbReference type="ARBA" id="ARBA00023264"/>
    </source>
</evidence>
<keyword evidence="11 24" id="KW-0812">Transmembrane</keyword>
<comment type="pathway">
    <text evidence="4">Lipid metabolism.</text>
</comment>
<sequence length="267" mass="28652">MKRIIPGLLLAAGWLLLLMTGSFLLFWAAVVVIGLIGAREYCRMTMPTDLFESDRIVLIVLMSLPILAAAFARHPAFEQSFGLFLGFCGLIGFIFYHFGRFSNPLQILYRCVLGVVFIGFLASHLVLLHALPDGVQWLAILTAVTAGSDTAAYLVGSRWGKRKLCPQISPKKTVEGALGGIAGAVVGALLLSLFFPVSWGWPLILVLAVGLSLVGMAGDLLESAIKRGTGSKDSGHLLAGHGGVLDRIDSLFLSAPVLYYLLIFSGY</sequence>
<keyword evidence="9" id="KW-0444">Lipid biosynthesis</keyword>
<keyword evidence="10 25" id="KW-0808">Transferase</keyword>
<feature type="transmembrane region" description="Helical" evidence="24">
    <location>
        <begin position="12"/>
        <end position="36"/>
    </location>
</feature>
<reference evidence="25 26" key="1">
    <citation type="submission" date="2016-11" db="EMBL/GenBank/DDBJ databases">
        <authorList>
            <person name="Jaros S."/>
            <person name="Januszkiewicz K."/>
            <person name="Wedrychowicz H."/>
        </authorList>
    </citation>
    <scope>NUCLEOTIDE SEQUENCE [LARGE SCALE GENOMIC DNA]</scope>
    <source>
        <strain evidence="25 26">DSM 9705</strain>
    </source>
</reference>
<evidence type="ECO:0000256" key="2">
    <source>
        <dbReference type="ARBA" id="ARBA00004651"/>
    </source>
</evidence>
<keyword evidence="16" id="KW-0594">Phospholipid biosynthesis</keyword>
<dbReference type="PANTHER" id="PTHR46382">
    <property type="entry name" value="PHOSPHATIDATE CYTIDYLYLTRANSFERASE"/>
    <property type="match status" value="1"/>
</dbReference>
<comment type="catalytic activity">
    <reaction evidence="1">
        <text>a 1,2-diacyl-sn-glycero-3-phosphate + CTP + H(+) = a CDP-1,2-diacyl-sn-glycerol + diphosphate</text>
        <dbReference type="Rhea" id="RHEA:16229"/>
        <dbReference type="ChEBI" id="CHEBI:15378"/>
        <dbReference type="ChEBI" id="CHEBI:33019"/>
        <dbReference type="ChEBI" id="CHEBI:37563"/>
        <dbReference type="ChEBI" id="CHEBI:58332"/>
        <dbReference type="ChEBI" id="CHEBI:58608"/>
        <dbReference type="EC" id="2.7.7.41"/>
    </reaction>
</comment>
<comment type="pathway">
    <text evidence="3">Phospholipid metabolism; CDP-diacylglycerol biosynthesis; CDP-diacylglycerol from sn-glycerol 3-phosphate: step 3/3.</text>
</comment>
<keyword evidence="17" id="KW-1208">Phospholipid metabolism</keyword>
<evidence type="ECO:0000256" key="11">
    <source>
        <dbReference type="ARBA" id="ARBA00022692"/>
    </source>
</evidence>
<feature type="transmembrane region" description="Helical" evidence="24">
    <location>
        <begin position="201"/>
        <end position="221"/>
    </location>
</feature>
<dbReference type="OrthoDB" id="9799199at2"/>
<dbReference type="AlphaFoldDB" id="A0A1M5Y5D9"/>
<keyword evidence="13 24" id="KW-1133">Transmembrane helix</keyword>
<evidence type="ECO:0000256" key="6">
    <source>
        <dbReference type="ARBA" id="ARBA00012487"/>
    </source>
</evidence>
<evidence type="ECO:0000256" key="15">
    <source>
        <dbReference type="ARBA" id="ARBA00023136"/>
    </source>
</evidence>
<organism evidence="25 26">
    <name type="scientific">Desulfofustis glycolicus DSM 9705</name>
    <dbReference type="NCBI Taxonomy" id="1121409"/>
    <lineage>
        <taxon>Bacteria</taxon>
        <taxon>Pseudomonadati</taxon>
        <taxon>Thermodesulfobacteriota</taxon>
        <taxon>Desulfobulbia</taxon>
        <taxon>Desulfobulbales</taxon>
        <taxon>Desulfocapsaceae</taxon>
        <taxon>Desulfofustis</taxon>
    </lineage>
</organism>
<feature type="transmembrane region" description="Helical" evidence="24">
    <location>
        <begin position="111"/>
        <end position="131"/>
    </location>
</feature>
<comment type="subcellular location">
    <subcellularLocation>
        <location evidence="2">Cell membrane</location>
        <topology evidence="2">Multi-pass membrane protein</topology>
    </subcellularLocation>
</comment>
<name>A0A1M5Y5D9_9BACT</name>
<evidence type="ECO:0000256" key="10">
    <source>
        <dbReference type="ARBA" id="ARBA00022679"/>
    </source>
</evidence>
<dbReference type="RefSeq" id="WP_073378323.1">
    <property type="nucleotide sequence ID" value="NZ_FQXS01000028.1"/>
</dbReference>
<feature type="transmembrane region" description="Helical" evidence="24">
    <location>
        <begin position="80"/>
        <end position="99"/>
    </location>
</feature>
<evidence type="ECO:0000256" key="5">
    <source>
        <dbReference type="ARBA" id="ARBA00010185"/>
    </source>
</evidence>
<gene>
    <name evidence="25" type="ORF">SAMN02745124_03646</name>
</gene>
<evidence type="ECO:0000256" key="16">
    <source>
        <dbReference type="ARBA" id="ARBA00023209"/>
    </source>
</evidence>
<evidence type="ECO:0000256" key="8">
    <source>
        <dbReference type="ARBA" id="ARBA00022475"/>
    </source>
</evidence>
<dbReference type="PANTHER" id="PTHR46382:SF1">
    <property type="entry name" value="PHOSPHATIDATE CYTIDYLYLTRANSFERASE"/>
    <property type="match status" value="1"/>
</dbReference>
<accession>A0A1M5Y5D9</accession>
<keyword evidence="8" id="KW-1003">Cell membrane</keyword>
<evidence type="ECO:0000256" key="3">
    <source>
        <dbReference type="ARBA" id="ARBA00005119"/>
    </source>
</evidence>
<evidence type="ECO:0000256" key="14">
    <source>
        <dbReference type="ARBA" id="ARBA00023098"/>
    </source>
</evidence>
<evidence type="ECO:0000256" key="13">
    <source>
        <dbReference type="ARBA" id="ARBA00022989"/>
    </source>
</evidence>